<dbReference type="Pfam" id="PF26520">
    <property type="entry name" value="MftB_chaperone"/>
    <property type="match status" value="1"/>
</dbReference>
<dbReference type="Proteomes" id="UP001601992">
    <property type="component" value="Unassembled WGS sequence"/>
</dbReference>
<keyword evidence="2" id="KW-1185">Reference proteome</keyword>
<dbReference type="RefSeq" id="WP_245568254.1">
    <property type="nucleotide sequence ID" value="NZ_JBIAQY010000002.1"/>
</dbReference>
<dbReference type="NCBIfam" id="TIGR03967">
    <property type="entry name" value="mycofact_MftB"/>
    <property type="match status" value="1"/>
</dbReference>
<protein>
    <submittedName>
        <fullName evidence="1">Mycofactocin biosynthesis chaperone MftB</fullName>
    </submittedName>
</protein>
<accession>A0ABW6RWV8</accession>
<proteinExistence type="predicted"/>
<gene>
    <name evidence="1" type="primary">mftB</name>
    <name evidence="1" type="ORF">ACFYXQ_08615</name>
</gene>
<evidence type="ECO:0000313" key="2">
    <source>
        <dbReference type="Proteomes" id="UP001601992"/>
    </source>
</evidence>
<sequence length="107" mass="11549">MSTEVNENACAEGAFDARSAWQLAPTVSLRSEPFGALAYDFHTRKLSFLKSVQLVGVVEQLAECPSALSAIDRAGVPANEQQRYVSALAALARSNMITPRKPEARTP</sequence>
<name>A0ABW6RWV8_9NOCA</name>
<organism evidence="1 2">
    <name type="scientific">Nocardia jiangxiensis</name>
    <dbReference type="NCBI Taxonomy" id="282685"/>
    <lineage>
        <taxon>Bacteria</taxon>
        <taxon>Bacillati</taxon>
        <taxon>Actinomycetota</taxon>
        <taxon>Actinomycetes</taxon>
        <taxon>Mycobacteriales</taxon>
        <taxon>Nocardiaceae</taxon>
        <taxon>Nocardia</taxon>
    </lineage>
</organism>
<evidence type="ECO:0000313" key="1">
    <source>
        <dbReference type="EMBL" id="MFF3567833.1"/>
    </source>
</evidence>
<dbReference type="EMBL" id="JBIAQY010000002">
    <property type="protein sequence ID" value="MFF3567833.1"/>
    <property type="molecule type" value="Genomic_DNA"/>
</dbReference>
<comment type="caution">
    <text evidence="1">The sequence shown here is derived from an EMBL/GenBank/DDBJ whole genome shotgun (WGS) entry which is preliminary data.</text>
</comment>
<dbReference type="InterPro" id="IPR023850">
    <property type="entry name" value="MftB"/>
</dbReference>
<reference evidence="1 2" key="1">
    <citation type="submission" date="2024-10" db="EMBL/GenBank/DDBJ databases">
        <title>The Natural Products Discovery Center: Release of the First 8490 Sequenced Strains for Exploring Actinobacteria Biosynthetic Diversity.</title>
        <authorList>
            <person name="Kalkreuter E."/>
            <person name="Kautsar S.A."/>
            <person name="Yang D."/>
            <person name="Bader C.D."/>
            <person name="Teijaro C.N."/>
            <person name="Fluegel L."/>
            <person name="Davis C.M."/>
            <person name="Simpson J.R."/>
            <person name="Lauterbach L."/>
            <person name="Steele A.D."/>
            <person name="Gui C."/>
            <person name="Meng S."/>
            <person name="Li G."/>
            <person name="Viehrig K."/>
            <person name="Ye F."/>
            <person name="Su P."/>
            <person name="Kiefer A.F."/>
            <person name="Nichols A."/>
            <person name="Cepeda A.J."/>
            <person name="Yan W."/>
            <person name="Fan B."/>
            <person name="Jiang Y."/>
            <person name="Adhikari A."/>
            <person name="Zheng C.-J."/>
            <person name="Schuster L."/>
            <person name="Cowan T.M."/>
            <person name="Smanski M.J."/>
            <person name="Chevrette M.G."/>
            <person name="De Carvalho L.P.S."/>
            <person name="Shen B."/>
        </authorList>
    </citation>
    <scope>NUCLEOTIDE SEQUENCE [LARGE SCALE GENOMIC DNA]</scope>
    <source>
        <strain evidence="1 2">NPDC002593</strain>
    </source>
</reference>